<name>A0A7M1R0K6_9ACTO</name>
<proteinExistence type="predicted"/>
<accession>A0A7M1R0K6</accession>
<feature type="compositionally biased region" description="Basic and acidic residues" evidence="1">
    <location>
        <begin position="138"/>
        <end position="150"/>
    </location>
</feature>
<evidence type="ECO:0000313" key="3">
    <source>
        <dbReference type="Proteomes" id="UP000594961"/>
    </source>
</evidence>
<sequence length="150" mass="16948">MKAKEWLQKVAADENGRVVISAISKRSSLANSTLTERAKADSLTADQVIAICRAYRYPVSQGLIDLEFITEEDLKLPSIQATLRDATDEQLVDEIARRLEQGRREVFDRPIRPVDDRPVLSEVPDTMPPLEEMAANPHRLELEQGDHLED</sequence>
<gene>
    <name evidence="2" type="ORF">INS90_10255</name>
</gene>
<protein>
    <submittedName>
        <fullName evidence="2">Uncharacterized protein</fullName>
    </submittedName>
</protein>
<dbReference type="Proteomes" id="UP000594961">
    <property type="component" value="Chromosome"/>
</dbReference>
<organism evidence="2 3">
    <name type="scientific">Trueperella pecoris</name>
    <dbReference type="NCBI Taxonomy" id="2733571"/>
    <lineage>
        <taxon>Bacteria</taxon>
        <taxon>Bacillati</taxon>
        <taxon>Actinomycetota</taxon>
        <taxon>Actinomycetes</taxon>
        <taxon>Actinomycetales</taxon>
        <taxon>Actinomycetaceae</taxon>
        <taxon>Trueperella</taxon>
    </lineage>
</organism>
<evidence type="ECO:0000313" key="2">
    <source>
        <dbReference type="EMBL" id="QOR47611.1"/>
    </source>
</evidence>
<feature type="region of interest" description="Disordered" evidence="1">
    <location>
        <begin position="115"/>
        <end position="150"/>
    </location>
</feature>
<dbReference type="RefSeq" id="WP_197552947.1">
    <property type="nucleotide sequence ID" value="NZ_CP063212.1"/>
</dbReference>
<evidence type="ECO:0000256" key="1">
    <source>
        <dbReference type="SAM" id="MobiDB-lite"/>
    </source>
</evidence>
<dbReference type="EMBL" id="CP063212">
    <property type="protein sequence ID" value="QOR47611.1"/>
    <property type="molecule type" value="Genomic_DNA"/>
</dbReference>
<dbReference type="AlphaFoldDB" id="A0A7M1R0K6"/>
<reference evidence="2 3" key="1">
    <citation type="submission" date="2020-10" db="EMBL/GenBank/DDBJ databases">
        <title>Trueperella pecoris sp. nov. isolated from bovine and porcine specimens.</title>
        <authorList>
            <person name="Schoenecker L."/>
            <person name="Schnydrig P."/>
            <person name="Brodard I."/>
            <person name="Thomann A."/>
            <person name="Hemphill A."/>
            <person name="Rodriguez-Campos S."/>
            <person name="Perreten V."/>
            <person name="Jores J."/>
            <person name="Kittl S."/>
        </authorList>
    </citation>
    <scope>NUCLEOTIDE SEQUENCE [LARGE SCALE GENOMIC DNA]</scope>
    <source>
        <strain evidence="2 3">19OD0592</strain>
    </source>
</reference>